<keyword evidence="4" id="KW-1185">Reference proteome</keyword>
<dbReference type="PRINTS" id="PR01438">
    <property type="entry name" value="UNVRSLSTRESS"/>
</dbReference>
<accession>A0A117RC88</accession>
<dbReference type="InterPro" id="IPR006016">
    <property type="entry name" value="UspA"/>
</dbReference>
<dbReference type="PANTHER" id="PTHR46268">
    <property type="entry name" value="STRESS RESPONSE PROTEIN NHAX"/>
    <property type="match status" value="1"/>
</dbReference>
<feature type="domain" description="UspA" evidence="2">
    <location>
        <begin position="152"/>
        <end position="269"/>
    </location>
</feature>
<gene>
    <name evidence="3" type="ORF">AQJ64_18705</name>
</gene>
<dbReference type="InterPro" id="IPR006015">
    <property type="entry name" value="Universal_stress_UspA"/>
</dbReference>
<dbReference type="Gene3D" id="3.40.50.620">
    <property type="entry name" value="HUPs"/>
    <property type="match status" value="2"/>
</dbReference>
<feature type="domain" description="UspA" evidence="2">
    <location>
        <begin position="5"/>
        <end position="142"/>
    </location>
</feature>
<dbReference type="AlphaFoldDB" id="A0A117RC88"/>
<evidence type="ECO:0000313" key="3">
    <source>
        <dbReference type="EMBL" id="KUN82768.1"/>
    </source>
</evidence>
<reference evidence="3 4" key="1">
    <citation type="submission" date="2015-10" db="EMBL/GenBank/DDBJ databases">
        <title>Draft genome sequence of Streptomyces griseoruber DSM 40281, type strain for the species Streptomyces griseoruber.</title>
        <authorList>
            <person name="Ruckert C."/>
            <person name="Winkler A."/>
            <person name="Kalinowski J."/>
            <person name="Kampfer P."/>
            <person name="Glaeser S."/>
        </authorList>
    </citation>
    <scope>NUCLEOTIDE SEQUENCE [LARGE SCALE GENOMIC DNA]</scope>
    <source>
        <strain evidence="3 4">DSM 40281</strain>
    </source>
</reference>
<dbReference type="Pfam" id="PF00582">
    <property type="entry name" value="Usp"/>
    <property type="match status" value="2"/>
</dbReference>
<evidence type="ECO:0000256" key="1">
    <source>
        <dbReference type="ARBA" id="ARBA00008791"/>
    </source>
</evidence>
<protein>
    <recommendedName>
        <fullName evidence="2">UspA domain-containing protein</fullName>
    </recommendedName>
</protein>
<comment type="similarity">
    <text evidence="1">Belongs to the universal stress protein A family.</text>
</comment>
<dbReference type="RefSeq" id="WP_055633522.1">
    <property type="nucleotide sequence ID" value="NZ_KQ948768.1"/>
</dbReference>
<sequence length="275" mass="27948">MSGGPVLVGVDGSASSLAAVETAAREADRLGVELRLAHALAWPAAHVPPGVPPWDPVGTGVRGPVGSALTEAERRARDAAPGLRVTHTVLLGEPAAVLETESRGASLTVVGSRSARRPAAARSGSVAVRLAAHGGSPVLMVRGRPDPAGPVVLAGDHGHLGREAVAFALAEASARGTDVMVLNGSGTPEGEEPDRPDDTLAAAREEYPDVTVHRRRVRGGTRRAVVAASARAQLVVIGTRGRGGFAAALPTRVSRAALRHADCPVAVIHAAQEAP</sequence>
<comment type="caution">
    <text evidence="3">The sequence shown here is derived from an EMBL/GenBank/DDBJ whole genome shotgun (WGS) entry which is preliminary data.</text>
</comment>
<dbReference type="EMBL" id="LMWW01000029">
    <property type="protein sequence ID" value="KUN82768.1"/>
    <property type="molecule type" value="Genomic_DNA"/>
</dbReference>
<dbReference type="InterPro" id="IPR014729">
    <property type="entry name" value="Rossmann-like_a/b/a_fold"/>
</dbReference>
<proteinExistence type="inferred from homology"/>
<evidence type="ECO:0000313" key="4">
    <source>
        <dbReference type="Proteomes" id="UP000052982"/>
    </source>
</evidence>
<evidence type="ECO:0000259" key="2">
    <source>
        <dbReference type="Pfam" id="PF00582"/>
    </source>
</evidence>
<dbReference type="PANTHER" id="PTHR46268:SF6">
    <property type="entry name" value="UNIVERSAL STRESS PROTEIN UP12"/>
    <property type="match status" value="1"/>
</dbReference>
<dbReference type="OrthoDB" id="3174546at2"/>
<dbReference type="STRING" id="1943.AQJ64_18705"/>
<name>A0A117RC88_9ACTN</name>
<dbReference type="SUPFAM" id="SSF52402">
    <property type="entry name" value="Adenine nucleotide alpha hydrolases-like"/>
    <property type="match status" value="2"/>
</dbReference>
<organism evidence="3 4">
    <name type="scientific">Streptomyces griseoruber</name>
    <dbReference type="NCBI Taxonomy" id="1943"/>
    <lineage>
        <taxon>Bacteria</taxon>
        <taxon>Bacillati</taxon>
        <taxon>Actinomycetota</taxon>
        <taxon>Actinomycetes</taxon>
        <taxon>Kitasatosporales</taxon>
        <taxon>Streptomycetaceae</taxon>
        <taxon>Streptomyces</taxon>
    </lineage>
</organism>
<dbReference type="Proteomes" id="UP000052982">
    <property type="component" value="Unassembled WGS sequence"/>
</dbReference>